<dbReference type="SUPFAM" id="SSF56954">
    <property type="entry name" value="Outer membrane efflux proteins (OEP)"/>
    <property type="match status" value="1"/>
</dbReference>
<evidence type="ECO:0000256" key="3">
    <source>
        <dbReference type="SAM" id="MobiDB-lite"/>
    </source>
</evidence>
<dbReference type="EMBL" id="QFOT01000123">
    <property type="protein sequence ID" value="PZP54608.1"/>
    <property type="molecule type" value="Genomic_DNA"/>
</dbReference>
<comment type="similarity">
    <text evidence="1 2">Belongs to the outer membrane factor (OMF) (TC 1.B.17) family.</text>
</comment>
<keyword evidence="2" id="KW-0449">Lipoprotein</keyword>
<keyword evidence="2" id="KW-0472">Membrane</keyword>
<feature type="region of interest" description="Disordered" evidence="3">
    <location>
        <begin position="106"/>
        <end position="132"/>
    </location>
</feature>
<name>A0A2W5FH49_9BACT</name>
<evidence type="ECO:0000313" key="5">
    <source>
        <dbReference type="Proteomes" id="UP000249739"/>
    </source>
</evidence>
<organism evidence="4 5">
    <name type="scientific">Micavibrio aeruginosavorus</name>
    <dbReference type="NCBI Taxonomy" id="349221"/>
    <lineage>
        <taxon>Bacteria</taxon>
        <taxon>Pseudomonadati</taxon>
        <taxon>Bdellovibrionota</taxon>
        <taxon>Bdellovibrionia</taxon>
        <taxon>Bdellovibrionales</taxon>
        <taxon>Pseudobdellovibrionaceae</taxon>
        <taxon>Micavibrio</taxon>
    </lineage>
</organism>
<dbReference type="Gene3D" id="2.20.200.10">
    <property type="entry name" value="Outer membrane efflux proteins (OEP)"/>
    <property type="match status" value="1"/>
</dbReference>
<keyword evidence="2" id="KW-0564">Palmitate</keyword>
<dbReference type="GO" id="GO:0005886">
    <property type="term" value="C:plasma membrane"/>
    <property type="evidence" value="ECO:0007669"/>
    <property type="project" value="UniProtKB-SubCell"/>
</dbReference>
<evidence type="ECO:0000313" key="4">
    <source>
        <dbReference type="EMBL" id="PZP54608.1"/>
    </source>
</evidence>
<dbReference type="GO" id="GO:0015562">
    <property type="term" value="F:efflux transmembrane transporter activity"/>
    <property type="evidence" value="ECO:0007669"/>
    <property type="project" value="InterPro"/>
</dbReference>
<accession>A0A2W5FH49</accession>
<evidence type="ECO:0000256" key="1">
    <source>
        <dbReference type="ARBA" id="ARBA00007613"/>
    </source>
</evidence>
<keyword evidence="2" id="KW-0812">Transmembrane</keyword>
<proteinExistence type="inferred from homology"/>
<dbReference type="PROSITE" id="PS51257">
    <property type="entry name" value="PROKAR_LIPOPROTEIN"/>
    <property type="match status" value="1"/>
</dbReference>
<keyword evidence="2" id="KW-1134">Transmembrane beta strand</keyword>
<comment type="caution">
    <text evidence="4">The sequence shown here is derived from an EMBL/GenBank/DDBJ whole genome shotgun (WGS) entry which is preliminary data.</text>
</comment>
<dbReference type="Proteomes" id="UP000249739">
    <property type="component" value="Unassembled WGS sequence"/>
</dbReference>
<dbReference type="AlphaFoldDB" id="A0A2W5FH49"/>
<dbReference type="PANTHER" id="PTHR30203:SF33">
    <property type="entry name" value="BLR4455 PROTEIN"/>
    <property type="match status" value="1"/>
</dbReference>
<dbReference type="InterPro" id="IPR010131">
    <property type="entry name" value="MdtP/NodT-like"/>
</dbReference>
<gene>
    <name evidence="4" type="ORF">DI586_09375</name>
</gene>
<dbReference type="PANTHER" id="PTHR30203">
    <property type="entry name" value="OUTER MEMBRANE CATION EFFLUX PROTEIN"/>
    <property type="match status" value="1"/>
</dbReference>
<comment type="subcellular location">
    <subcellularLocation>
        <location evidence="2">Cell membrane</location>
        <topology evidence="2">Lipid-anchor</topology>
    </subcellularLocation>
</comment>
<dbReference type="Pfam" id="PF02321">
    <property type="entry name" value="OEP"/>
    <property type="match status" value="2"/>
</dbReference>
<dbReference type="Gene3D" id="1.20.1600.10">
    <property type="entry name" value="Outer membrane efflux proteins (OEP)"/>
    <property type="match status" value="1"/>
</dbReference>
<dbReference type="InterPro" id="IPR003423">
    <property type="entry name" value="OMP_efflux"/>
</dbReference>
<dbReference type="NCBIfam" id="TIGR01845">
    <property type="entry name" value="outer_NodT"/>
    <property type="match status" value="1"/>
</dbReference>
<protein>
    <submittedName>
        <fullName evidence="4">Transporter</fullName>
    </submittedName>
</protein>
<evidence type="ECO:0000256" key="2">
    <source>
        <dbReference type="RuleBase" id="RU362097"/>
    </source>
</evidence>
<reference evidence="4 5" key="1">
    <citation type="submission" date="2017-08" db="EMBL/GenBank/DDBJ databases">
        <title>Infants hospitalized years apart are colonized by the same room-sourced microbial strains.</title>
        <authorList>
            <person name="Brooks B."/>
            <person name="Olm M.R."/>
            <person name="Firek B.A."/>
            <person name="Baker R."/>
            <person name="Thomas B.C."/>
            <person name="Morowitz M.J."/>
            <person name="Banfield J.F."/>
        </authorList>
    </citation>
    <scope>NUCLEOTIDE SEQUENCE [LARGE SCALE GENOMIC DNA]</scope>
    <source>
        <strain evidence="4">S2_006_000_R2_64</strain>
    </source>
</reference>
<sequence length="475" mass="50869">MKKLITTLLISTMLASCSLVPDYKRPEVAAPGQWSNGEGRQETPRLAFDWWKSFGSDELNQLMAEGLNNNLDLKASFQRIEQSRASLTVARSSLFPTLDASADISRSKSLRDGGSSINQNISGLGSSSRGDGDTNFNGGLQVSYELDLFGANRSEIDSSRAALLSTKYQYDALALVVMGDVSQTYFNILSARERLQIADQNLKNAQEILRIVDARYQAGAASGLEMAQQKSSLGSFEANRAAILQEITVYENALAILLAKPPQTVPVAKQDLNNLIIPGIAPAQPSTLLTRRPDIASAEADLIAANADIGAARAAFFPSITLGAGVSAIASPISSSMTSALSTTSAILAPIFRGGALIGNLGITKARQLELAETYRKTVLVAFQEVEDALAAEKASAQRELSFKTAMDEAQKAYDISMLRYKAGSIDFQTVIDSQNALLTAQQSYSLSRNERLGAAISLFKALGGGWKSHQALKN</sequence>